<accession>A0A5B2VMG4</accession>
<keyword evidence="9" id="KW-1185">Reference proteome</keyword>
<dbReference type="GO" id="GO:0009279">
    <property type="term" value="C:cell outer membrane"/>
    <property type="evidence" value="ECO:0007669"/>
    <property type="project" value="UniProtKB-SubCell"/>
</dbReference>
<dbReference type="Proteomes" id="UP000324611">
    <property type="component" value="Unassembled WGS sequence"/>
</dbReference>
<dbReference type="AlphaFoldDB" id="A0A5B2VMG4"/>
<evidence type="ECO:0000313" key="9">
    <source>
        <dbReference type="Proteomes" id="UP000324611"/>
    </source>
</evidence>
<gene>
    <name evidence="8" type="ORF">F0L74_29185</name>
</gene>
<feature type="domain" description="RagB/SusD" evidence="6">
    <location>
        <begin position="311"/>
        <end position="511"/>
    </location>
</feature>
<dbReference type="InterPro" id="IPR033985">
    <property type="entry name" value="SusD-like_N"/>
</dbReference>
<evidence type="ECO:0000259" key="6">
    <source>
        <dbReference type="Pfam" id="PF07980"/>
    </source>
</evidence>
<reference evidence="8 9" key="2">
    <citation type="submission" date="2019-09" db="EMBL/GenBank/DDBJ databases">
        <authorList>
            <person name="Jin C."/>
        </authorList>
    </citation>
    <scope>NUCLEOTIDE SEQUENCE [LARGE SCALE GENOMIC DNA]</scope>
    <source>
        <strain evidence="8 9">BN140078</strain>
    </source>
</reference>
<evidence type="ECO:0000256" key="3">
    <source>
        <dbReference type="ARBA" id="ARBA00022729"/>
    </source>
</evidence>
<keyword evidence="3" id="KW-0732">Signal</keyword>
<sequence>MKNYLLYIIVFAAALCSCKQDFLELTPEDSPNANDFFKTEAQFQQALTGAYQSLRGMASQSAYLMGEMRSDNTHYDFYAKDRGIHILRRENIDNFLDDAQNQWSNQFYFDAYTGIARCNTVISRLESVELGAAVEDQLSAEARFLRAYYYFNLVRYFGGVPLYLKEVIKQEDAFVPRATAEETYNTIIEDAKYAISKLAAPAAFPQTGRATLGAAKTLLAEVYITRKQYAEASPLLKDVTQMGYALLSNYADVYALQNKNSTESVLEAQFQQGDQGQQSQFIYWFMPKTKDAKPITGVTANTLLTGGWNVPTQDMLDAYEPGDKRKDASVAVAEGVIDTDGEFKAESLKSIVNYQAPAGKVYRLFIRKYLHAHSREANTDDNWPLYRYADVLLLLAESLNEEGKGAEALPYLNQVRTRAGLTAATATDQATLRDIIAHERRVELAFENHRWNDLVRTGKAITVMTAHGVKLKQQYSYLTASSYQVTQNRLVYPIPYSEMQLNKQLIQNNGY</sequence>
<evidence type="ECO:0000256" key="1">
    <source>
        <dbReference type="ARBA" id="ARBA00004442"/>
    </source>
</evidence>
<dbReference type="CDD" id="cd08977">
    <property type="entry name" value="SusD"/>
    <property type="match status" value="1"/>
</dbReference>
<protein>
    <submittedName>
        <fullName evidence="8">RagB/SusD family nutrient uptake outer membrane protein</fullName>
    </submittedName>
</protein>
<evidence type="ECO:0000313" key="8">
    <source>
        <dbReference type="EMBL" id="KAA2240241.1"/>
    </source>
</evidence>
<evidence type="ECO:0000256" key="4">
    <source>
        <dbReference type="ARBA" id="ARBA00023136"/>
    </source>
</evidence>
<evidence type="ECO:0000256" key="2">
    <source>
        <dbReference type="ARBA" id="ARBA00006275"/>
    </source>
</evidence>
<dbReference type="SUPFAM" id="SSF48452">
    <property type="entry name" value="TPR-like"/>
    <property type="match status" value="1"/>
</dbReference>
<dbReference type="EMBL" id="VUOC01000004">
    <property type="protein sequence ID" value="KAA2240241.1"/>
    <property type="molecule type" value="Genomic_DNA"/>
</dbReference>
<reference evidence="8 9" key="1">
    <citation type="submission" date="2019-09" db="EMBL/GenBank/DDBJ databases">
        <title>Chitinophaga ginsengihumi sp. nov., isolated from soil of ginseng rhizosphere.</title>
        <authorList>
            <person name="Lee J."/>
        </authorList>
    </citation>
    <scope>NUCLEOTIDE SEQUENCE [LARGE SCALE GENOMIC DNA]</scope>
    <source>
        <strain evidence="8 9">BN140078</strain>
    </source>
</reference>
<evidence type="ECO:0000256" key="5">
    <source>
        <dbReference type="ARBA" id="ARBA00023237"/>
    </source>
</evidence>
<keyword evidence="5" id="KW-0998">Cell outer membrane</keyword>
<dbReference type="InterPro" id="IPR012944">
    <property type="entry name" value="SusD_RagB_dom"/>
</dbReference>
<dbReference type="RefSeq" id="WP_149841419.1">
    <property type="nucleotide sequence ID" value="NZ_VUOC01000004.1"/>
</dbReference>
<proteinExistence type="inferred from homology"/>
<evidence type="ECO:0000259" key="7">
    <source>
        <dbReference type="Pfam" id="PF14322"/>
    </source>
</evidence>
<organism evidence="8 9">
    <name type="scientific">Chitinophaga agrisoli</name>
    <dbReference type="NCBI Taxonomy" id="2607653"/>
    <lineage>
        <taxon>Bacteria</taxon>
        <taxon>Pseudomonadati</taxon>
        <taxon>Bacteroidota</taxon>
        <taxon>Chitinophagia</taxon>
        <taxon>Chitinophagales</taxon>
        <taxon>Chitinophagaceae</taxon>
        <taxon>Chitinophaga</taxon>
    </lineage>
</organism>
<dbReference type="PROSITE" id="PS51257">
    <property type="entry name" value="PROKAR_LIPOPROTEIN"/>
    <property type="match status" value="1"/>
</dbReference>
<comment type="subcellular location">
    <subcellularLocation>
        <location evidence="1">Cell outer membrane</location>
    </subcellularLocation>
</comment>
<comment type="caution">
    <text evidence="8">The sequence shown here is derived from an EMBL/GenBank/DDBJ whole genome shotgun (WGS) entry which is preliminary data.</text>
</comment>
<dbReference type="Pfam" id="PF07980">
    <property type="entry name" value="SusD_RagB"/>
    <property type="match status" value="1"/>
</dbReference>
<dbReference type="Pfam" id="PF14322">
    <property type="entry name" value="SusD-like_3"/>
    <property type="match status" value="1"/>
</dbReference>
<comment type="similarity">
    <text evidence="2">Belongs to the SusD family.</text>
</comment>
<dbReference type="Gene3D" id="1.25.40.390">
    <property type="match status" value="1"/>
</dbReference>
<name>A0A5B2VMG4_9BACT</name>
<dbReference type="InterPro" id="IPR011990">
    <property type="entry name" value="TPR-like_helical_dom_sf"/>
</dbReference>
<feature type="domain" description="SusD-like N-terminal" evidence="7">
    <location>
        <begin position="21"/>
        <end position="223"/>
    </location>
</feature>
<keyword evidence="4" id="KW-0472">Membrane</keyword>